<feature type="transmembrane region" description="Helical" evidence="9">
    <location>
        <begin position="483"/>
        <end position="502"/>
    </location>
</feature>
<organism evidence="11 12">
    <name type="scientific">Biformimicrobium ophioploci</name>
    <dbReference type="NCBI Taxonomy" id="3036711"/>
    <lineage>
        <taxon>Bacteria</taxon>
        <taxon>Pseudomonadati</taxon>
        <taxon>Pseudomonadota</taxon>
        <taxon>Gammaproteobacteria</taxon>
        <taxon>Cellvibrionales</taxon>
        <taxon>Microbulbiferaceae</taxon>
        <taxon>Biformimicrobium</taxon>
    </lineage>
</organism>
<feature type="transmembrane region" description="Helical" evidence="9">
    <location>
        <begin position="201"/>
        <end position="217"/>
    </location>
</feature>
<dbReference type="HAMAP" id="MF_01148">
    <property type="entry name" value="Lnt"/>
    <property type="match status" value="1"/>
</dbReference>
<comment type="caution">
    <text evidence="11">The sequence shown here is derived from an EMBL/GenBank/DDBJ whole genome shotgun (WGS) entry which is preliminary data.</text>
</comment>
<proteinExistence type="inferred from homology"/>
<protein>
    <recommendedName>
        <fullName evidence="9">Apolipoprotein N-acyltransferase</fullName>
        <shortName evidence="9">ALP N-acyltransferase</shortName>
        <ecNumber evidence="9">2.3.1.269</ecNumber>
    </recommendedName>
</protein>
<comment type="subcellular location">
    <subcellularLocation>
        <location evidence="1 9">Cell membrane</location>
        <topology evidence="1 9">Multi-pass membrane protein</topology>
    </subcellularLocation>
</comment>
<dbReference type="Pfam" id="PF20154">
    <property type="entry name" value="LNT_N"/>
    <property type="match status" value="1"/>
</dbReference>
<comment type="function">
    <text evidence="9">Catalyzes the phospholipid dependent N-acylation of the N-terminal cysteine of apolipoprotein, the last step in lipoprotein maturation.</text>
</comment>
<reference evidence="11 12" key="1">
    <citation type="submission" date="2023-04" db="EMBL/GenBank/DDBJ databases">
        <title>Marinobulbifer ophiurae gen. nov., sp. Nov., isolate from tissue of brittle star Ophioplocus japonicus.</title>
        <authorList>
            <person name="Kawano K."/>
            <person name="Sawayama S."/>
            <person name="Nakagawa S."/>
        </authorList>
    </citation>
    <scope>NUCLEOTIDE SEQUENCE [LARGE SCALE GENOMIC DNA]</scope>
    <source>
        <strain evidence="11 12">NKW57</strain>
    </source>
</reference>
<evidence type="ECO:0000256" key="5">
    <source>
        <dbReference type="ARBA" id="ARBA00022692"/>
    </source>
</evidence>
<evidence type="ECO:0000256" key="3">
    <source>
        <dbReference type="ARBA" id="ARBA00022475"/>
    </source>
</evidence>
<evidence type="ECO:0000256" key="9">
    <source>
        <dbReference type="HAMAP-Rule" id="MF_01148"/>
    </source>
</evidence>
<evidence type="ECO:0000256" key="2">
    <source>
        <dbReference type="ARBA" id="ARBA00010065"/>
    </source>
</evidence>
<gene>
    <name evidence="9 11" type="primary">lnt</name>
    <name evidence="11" type="ORF">MNKW57_08280</name>
</gene>
<comment type="pathway">
    <text evidence="9">Protein modification; lipoprotein biosynthesis (N-acyl transfer).</text>
</comment>
<feature type="transmembrane region" description="Helical" evidence="9">
    <location>
        <begin position="165"/>
        <end position="189"/>
    </location>
</feature>
<dbReference type="Pfam" id="PF00795">
    <property type="entry name" value="CN_hydrolase"/>
    <property type="match status" value="1"/>
</dbReference>
<dbReference type="RefSeq" id="WP_285763041.1">
    <property type="nucleotide sequence ID" value="NZ_BSYJ01000002.1"/>
</dbReference>
<dbReference type="PANTHER" id="PTHR38686">
    <property type="entry name" value="APOLIPOPROTEIN N-ACYLTRANSFERASE"/>
    <property type="match status" value="1"/>
</dbReference>
<keyword evidence="7 9" id="KW-0472">Membrane</keyword>
<dbReference type="InterPro" id="IPR004563">
    <property type="entry name" value="Apolipo_AcylTrfase"/>
</dbReference>
<feature type="transmembrane region" description="Helical" evidence="9">
    <location>
        <begin position="30"/>
        <end position="47"/>
    </location>
</feature>
<evidence type="ECO:0000256" key="4">
    <source>
        <dbReference type="ARBA" id="ARBA00022679"/>
    </source>
</evidence>
<keyword evidence="5 9" id="KW-0812">Transmembrane</keyword>
<dbReference type="InterPro" id="IPR036526">
    <property type="entry name" value="C-N_Hydrolase_sf"/>
</dbReference>
<evidence type="ECO:0000256" key="7">
    <source>
        <dbReference type="ARBA" id="ARBA00023136"/>
    </source>
</evidence>
<feature type="transmembrane region" description="Helical" evidence="9">
    <location>
        <begin position="124"/>
        <end position="145"/>
    </location>
</feature>
<dbReference type="SUPFAM" id="SSF56317">
    <property type="entry name" value="Carbon-nitrogen hydrolase"/>
    <property type="match status" value="1"/>
</dbReference>
<evidence type="ECO:0000313" key="11">
    <source>
        <dbReference type="EMBL" id="GMG86507.1"/>
    </source>
</evidence>
<feature type="transmembrane region" description="Helical" evidence="9">
    <location>
        <begin position="92"/>
        <end position="115"/>
    </location>
</feature>
<dbReference type="EC" id="2.3.1.269" evidence="9"/>
<dbReference type="CDD" id="cd07571">
    <property type="entry name" value="ALP_N-acyl_transferase"/>
    <property type="match status" value="1"/>
</dbReference>
<keyword evidence="6 9" id="KW-1133">Transmembrane helix</keyword>
<accession>A0ABQ6LWN3</accession>
<evidence type="ECO:0000256" key="8">
    <source>
        <dbReference type="ARBA" id="ARBA00023315"/>
    </source>
</evidence>
<feature type="domain" description="CN hydrolase" evidence="10">
    <location>
        <begin position="235"/>
        <end position="476"/>
    </location>
</feature>
<evidence type="ECO:0000259" key="10">
    <source>
        <dbReference type="PROSITE" id="PS50263"/>
    </source>
</evidence>
<keyword evidence="3 9" id="KW-1003">Cell membrane</keyword>
<dbReference type="PROSITE" id="PS50263">
    <property type="entry name" value="CN_HYDROLASE"/>
    <property type="match status" value="1"/>
</dbReference>
<dbReference type="PANTHER" id="PTHR38686:SF1">
    <property type="entry name" value="APOLIPOPROTEIN N-ACYLTRANSFERASE"/>
    <property type="match status" value="1"/>
</dbReference>
<evidence type="ECO:0000256" key="1">
    <source>
        <dbReference type="ARBA" id="ARBA00004651"/>
    </source>
</evidence>
<evidence type="ECO:0000313" key="12">
    <source>
        <dbReference type="Proteomes" id="UP001224392"/>
    </source>
</evidence>
<dbReference type="NCBIfam" id="TIGR00546">
    <property type="entry name" value="lnt"/>
    <property type="match status" value="1"/>
</dbReference>
<comment type="catalytic activity">
    <reaction evidence="9">
        <text>N-terminal S-1,2-diacyl-sn-glyceryl-L-cysteinyl-[lipoprotein] + a glycerophospholipid = N-acyl-S-1,2-diacyl-sn-glyceryl-L-cysteinyl-[lipoprotein] + a 2-acyl-sn-glycero-3-phospholipid + H(+)</text>
        <dbReference type="Rhea" id="RHEA:48228"/>
        <dbReference type="Rhea" id="RHEA-COMP:14681"/>
        <dbReference type="Rhea" id="RHEA-COMP:14684"/>
        <dbReference type="ChEBI" id="CHEBI:15378"/>
        <dbReference type="ChEBI" id="CHEBI:136912"/>
        <dbReference type="ChEBI" id="CHEBI:140656"/>
        <dbReference type="ChEBI" id="CHEBI:140657"/>
        <dbReference type="ChEBI" id="CHEBI:140660"/>
        <dbReference type="EC" id="2.3.1.269"/>
    </reaction>
</comment>
<dbReference type="EMBL" id="BSYJ01000002">
    <property type="protein sequence ID" value="GMG86507.1"/>
    <property type="molecule type" value="Genomic_DNA"/>
</dbReference>
<dbReference type="Proteomes" id="UP001224392">
    <property type="component" value="Unassembled WGS sequence"/>
</dbReference>
<keyword evidence="4 9" id="KW-0808">Transferase</keyword>
<keyword evidence="12" id="KW-1185">Reference proteome</keyword>
<dbReference type="InterPro" id="IPR003010">
    <property type="entry name" value="C-N_Hydrolase"/>
</dbReference>
<feature type="transmembrane region" description="Helical" evidence="9">
    <location>
        <begin position="7"/>
        <end position="24"/>
    </location>
</feature>
<sequence>MKLLIKPVLAAIAGALLTLTLAPFDYWPLGLIALALFAGLLASETDWGGRHKPLSGRRAFWLAFAAGIGLFGTGATWVYVSITGFGGASPALGVLLSGLFVLILAAMLATPYYLLGRWFSATPLAFLLAFPACWFLGEWLRSWLFSGFPWLFSGYAHLDTPLAGWAPLASVFGIGFILAFSAAALALAVHWLRQRDYRQPAIALAAAAVLWIGGAALKQVDWTEATGEPVSIGLVQANIPQEKKWLPEFRGETIRRYGTATETLLAQDVDLVVWPEVALPMLFSQSKTLTQQLQKMAEEKNADIISGILFDRIEDGRRIIHNSAAVFGRTPHVYHKRQLVPFGEYVPLEDILRGLIEFFNLPTSFIRPGPEGQAPLRAAGIDWGTYICYEIVYPDLVAASAANTDALLTISNDAWFGSSIGPLQHMQMARMRALETGRNLVRATNTGLTAFVDYRGNVVAELPQFEQHTLVASIEGRRGITPFMATGSTLLLGLALAFLALARGASVRRATMQAPLRNPA</sequence>
<feature type="transmembrane region" description="Helical" evidence="9">
    <location>
        <begin position="59"/>
        <end position="80"/>
    </location>
</feature>
<evidence type="ECO:0000256" key="6">
    <source>
        <dbReference type="ARBA" id="ARBA00022989"/>
    </source>
</evidence>
<comment type="similarity">
    <text evidence="2 9">Belongs to the CN hydrolase family. Apolipoprotein N-acyltransferase subfamily.</text>
</comment>
<dbReference type="InterPro" id="IPR045378">
    <property type="entry name" value="LNT_N"/>
</dbReference>
<keyword evidence="8 9" id="KW-0012">Acyltransferase</keyword>
<dbReference type="Gene3D" id="3.60.110.10">
    <property type="entry name" value="Carbon-nitrogen hydrolase"/>
    <property type="match status" value="1"/>
</dbReference>
<name>A0ABQ6LWN3_9GAMM</name>